<proteinExistence type="predicted"/>
<evidence type="ECO:0000313" key="3">
    <source>
        <dbReference type="EMBL" id="KAL2042581.1"/>
    </source>
</evidence>
<evidence type="ECO:0000259" key="2">
    <source>
        <dbReference type="SMART" id="SM00355"/>
    </source>
</evidence>
<feature type="region of interest" description="Disordered" evidence="1">
    <location>
        <begin position="503"/>
        <end position="522"/>
    </location>
</feature>
<keyword evidence="4" id="KW-1185">Reference proteome</keyword>
<evidence type="ECO:0000313" key="4">
    <source>
        <dbReference type="Proteomes" id="UP001590950"/>
    </source>
</evidence>
<sequence length="552" mass="61942">MDQPLEGTTTLTASMSESDDSTLSLSASRTITTVLQDFSDEQIITWLTLLRSLQPGYQHLASSQALTSHQIEALSSLKDYPDNYVLGLLHINQRAERSQTLSHTSNNDLFTGLINSAPSYRPRQASLSSVPQSSSSSLGPWTPCSRNTSGTSQGDLSFEFSKQASYNTISSSSLSINGTHTHWCTVCEKPKSMTTCDGWKRHMREHETIYHCMPQGPLKFTETGPECVFCDLPSDQKHLDTHSIHQCLEKPRTYRRKAELVKHLEIHGVSDGTNIAEQWQVAFRKKFFSCGFCIAVFYNINDQLNHIDHDHYRRSEDIFNWDFTKVIKGLLLQPGMDIAWQNVSADYSEPGFSWDPSTSKLLQRRLELAEETVQDLAVAAFNESIYDWNHHNSDEPDLTMSIAIPVEDRLHNIPVHSVQETPLVDRRMTANIPQYQVQTRPLDGTRHSESGLFRTYPAESSNGSLDDLAVMEYQHKDVGVHSPLFPANDINLASFQDLPQEAQTGMASALKESTDGTTPSDVRSNETLFGQSVSEWRAVISSSSEMMAVLEE</sequence>
<feature type="domain" description="C2H2-type" evidence="2">
    <location>
        <begin position="288"/>
        <end position="311"/>
    </location>
</feature>
<evidence type="ECO:0000256" key="1">
    <source>
        <dbReference type="SAM" id="MobiDB-lite"/>
    </source>
</evidence>
<dbReference type="SMART" id="SM00355">
    <property type="entry name" value="ZnF_C2H2"/>
    <property type="match status" value="3"/>
</dbReference>
<accession>A0ABR4AAV7</accession>
<dbReference type="EMBL" id="JBEFKJ010000013">
    <property type="protein sequence ID" value="KAL2042581.1"/>
    <property type="molecule type" value="Genomic_DNA"/>
</dbReference>
<gene>
    <name evidence="3" type="ORF">N7G274_004340</name>
</gene>
<feature type="domain" description="C2H2-type" evidence="2">
    <location>
        <begin position="182"/>
        <end position="206"/>
    </location>
</feature>
<feature type="compositionally biased region" description="Low complexity" evidence="1">
    <location>
        <begin position="126"/>
        <end position="137"/>
    </location>
</feature>
<protein>
    <recommendedName>
        <fullName evidence="2">C2H2-type domain-containing protein</fullName>
    </recommendedName>
</protein>
<feature type="region of interest" description="Disordered" evidence="1">
    <location>
        <begin position="122"/>
        <end position="150"/>
    </location>
</feature>
<organism evidence="3 4">
    <name type="scientific">Stereocaulon virgatum</name>
    <dbReference type="NCBI Taxonomy" id="373712"/>
    <lineage>
        <taxon>Eukaryota</taxon>
        <taxon>Fungi</taxon>
        <taxon>Dikarya</taxon>
        <taxon>Ascomycota</taxon>
        <taxon>Pezizomycotina</taxon>
        <taxon>Lecanoromycetes</taxon>
        <taxon>OSLEUM clade</taxon>
        <taxon>Lecanoromycetidae</taxon>
        <taxon>Lecanorales</taxon>
        <taxon>Lecanorineae</taxon>
        <taxon>Stereocaulaceae</taxon>
        <taxon>Stereocaulon</taxon>
    </lineage>
</organism>
<dbReference type="InterPro" id="IPR013087">
    <property type="entry name" value="Znf_C2H2_type"/>
</dbReference>
<dbReference type="Proteomes" id="UP001590950">
    <property type="component" value="Unassembled WGS sequence"/>
</dbReference>
<name>A0ABR4AAV7_9LECA</name>
<comment type="caution">
    <text evidence="3">The sequence shown here is derived from an EMBL/GenBank/DDBJ whole genome shotgun (WGS) entry which is preliminary data.</text>
</comment>
<reference evidence="3 4" key="1">
    <citation type="submission" date="2024-09" db="EMBL/GenBank/DDBJ databases">
        <title>Rethinking Asexuality: The Enigmatic Case of Functional Sexual Genes in Lepraria (Stereocaulaceae).</title>
        <authorList>
            <person name="Doellman M."/>
            <person name="Sun Y."/>
            <person name="Barcenas-Pena A."/>
            <person name="Lumbsch H.T."/>
            <person name="Grewe F."/>
        </authorList>
    </citation>
    <scope>NUCLEOTIDE SEQUENCE [LARGE SCALE GENOMIC DNA]</scope>
    <source>
        <strain evidence="3 4">Mercado 3170</strain>
    </source>
</reference>
<feature type="domain" description="C2H2-type" evidence="2">
    <location>
        <begin position="245"/>
        <end position="267"/>
    </location>
</feature>